<dbReference type="GO" id="GO:0003723">
    <property type="term" value="F:RNA binding"/>
    <property type="evidence" value="ECO:0007669"/>
    <property type="project" value="InterPro"/>
</dbReference>
<accession>A0A075Q461</accession>
<evidence type="ECO:0000256" key="1">
    <source>
        <dbReference type="SAM" id="MobiDB-lite"/>
    </source>
</evidence>
<name>A0A075Q461_9BROM</name>
<feature type="region of interest" description="Disordered" evidence="1">
    <location>
        <begin position="32"/>
        <end position="57"/>
    </location>
</feature>
<protein>
    <submittedName>
        <fullName evidence="2">Coat protein</fullName>
    </submittedName>
</protein>
<sequence>MVCRICNHTHAGGCRSCKKCHPNDALVPLRAQQRAVNNPNRNRNPNRVSSGIGPAVRPQPVVKTTWTVRGPNVPPRIPKGYVAHNHREVMTTEAVKYLSIDFTTTLPQLMGQNLTLLTVIVRMNSMSSNGWIGMVEDYKVDQPDGPNALSRKGFLKDQPRGWQFEPPSDLDFDTFARTHRVVIEFKTEVPAGAKVLVRDLYVVVSDLPRVQIPTDVLLVDEDLLEI</sequence>
<organism evidence="2">
    <name type="scientific">Prunus necrotic ringspot virus</name>
    <dbReference type="NCBI Taxonomy" id="37733"/>
    <lineage>
        <taxon>Viruses</taxon>
        <taxon>Riboviria</taxon>
        <taxon>Orthornavirae</taxon>
        <taxon>Kitrinoviricota</taxon>
        <taxon>Alsuviricetes</taxon>
        <taxon>Martellivirales</taxon>
        <taxon>Bromoviridae</taxon>
        <taxon>Ilarvirus</taxon>
        <taxon>Ilarvirus PNRSV</taxon>
    </lineage>
</organism>
<dbReference type="GO" id="GO:0019028">
    <property type="term" value="C:viral capsid"/>
    <property type="evidence" value="ECO:0007669"/>
    <property type="project" value="UniProtKB-KW"/>
</dbReference>
<keyword evidence="2" id="KW-0946">Virion</keyword>
<reference evidence="2" key="1">
    <citation type="submission" date="2014-06" db="EMBL/GenBank/DDBJ databases">
        <title>Detection and coat protein gene characterization of Prunus necrotic ringspot virus.</title>
        <authorList>
            <person name="Nascimento M.B."/>
            <person name="Fajardo T.V.M."/>
            <person name="Eiras M."/>
            <person name="Nickel O."/>
            <person name="Pio-Ribeiro G."/>
        </authorList>
    </citation>
    <scope>NUCLEOTIDE SEQUENCE</scope>
    <source>
        <strain evidence="2">Rose-Br</strain>
    </source>
</reference>
<feature type="compositionally biased region" description="Low complexity" evidence="1">
    <location>
        <begin position="32"/>
        <end position="48"/>
    </location>
</feature>
<dbReference type="Pfam" id="PF01787">
    <property type="entry name" value="Ilar_coat"/>
    <property type="match status" value="1"/>
</dbReference>
<evidence type="ECO:0000313" key="2">
    <source>
        <dbReference type="EMBL" id="AIG14373.1"/>
    </source>
</evidence>
<keyword evidence="2" id="KW-0167">Capsid protein</keyword>
<dbReference type="EMBL" id="KJ958527">
    <property type="protein sequence ID" value="AIG14373.1"/>
    <property type="molecule type" value="Genomic_RNA"/>
</dbReference>
<dbReference type="InterPro" id="IPR002681">
    <property type="entry name" value="Coat_Ilarvirus"/>
</dbReference>
<proteinExistence type="predicted"/>